<evidence type="ECO:0000313" key="4">
    <source>
        <dbReference type="EMBL" id="HIQ96014.1"/>
    </source>
</evidence>
<organism evidence="4 5">
    <name type="scientific">Candidatus Limivivens merdigallinarum</name>
    <dbReference type="NCBI Taxonomy" id="2840859"/>
    <lineage>
        <taxon>Bacteria</taxon>
        <taxon>Bacillati</taxon>
        <taxon>Bacillota</taxon>
        <taxon>Clostridia</taxon>
        <taxon>Lachnospirales</taxon>
        <taxon>Lachnospiraceae</taxon>
        <taxon>Lachnospiraceae incertae sedis</taxon>
        <taxon>Candidatus Limivivens</taxon>
    </lineage>
</organism>
<sequence>MRLFYREPAKRWEETLPVGNGKLGGMVWGTVDEERIGLNEGTIWSGYPRASGYGKKEEALRKIRQMIFGGAYSKGDREIENELLGEFTESYLPFGELVIRDRREPAECQNYERELSLDQGMVFVRYNRGLSKQKRTIFASYPAKAIFFCWESKGEPLELEITMESPLEHEITADGTGIYLEGQCPEHVDPNYLASETPILQGSRGRKVVGACRVLECDGEVKGEGSTLYLHGASRIVLSFQCQAWNQGEQEKSLDDLEGSLEEFEKAHLADYQKLYQRVELCLGEDPGLPTDQRLKRLKEGEEDPDLYALYYQYGRYLLISSSRKGGMPANLQGIWNWMMRPPWSSNYTTNINVEMNYWPALSGGLPECLEPYFALVEDLAEAGEETAKAFGCRGFCVNHNTDFWRRTNPVGKGYGRSKAEEDSAYYAFFPLAGLWMCQEFYRYYEYTGDREFLEKRAYPVVKKAALFALDWLVPFEGFYVTCPSASPENGFLTENRETAHCAYASTIDMTLIREIFGNFKSICQILEREDELLEEISRKESRLYPYQKGSCGELLEWCKEFEETEPGHRHLSHLYGMFPGELFEKLPQWKDAVRASLERRLEHGGGHTGWSAGWIINLFAVLGDGEKAYEYLKTLLTRSTYPNLWDDCPPFQIDGNFGGAAGIANMLVQDRGGEIKLLPAIPASWKNGKVRGLRVKGGKAVDITWKEGEVTESRVYSLK</sequence>
<dbReference type="PANTHER" id="PTHR31084">
    <property type="entry name" value="ALPHA-L-FUCOSIDASE 2"/>
    <property type="match status" value="1"/>
</dbReference>
<evidence type="ECO:0000313" key="5">
    <source>
        <dbReference type="Proteomes" id="UP000886886"/>
    </source>
</evidence>
<evidence type="ECO:0000259" key="3">
    <source>
        <dbReference type="Pfam" id="PF22124"/>
    </source>
</evidence>
<dbReference type="PIRSF" id="PIRSF007663">
    <property type="entry name" value="UCP007663"/>
    <property type="match status" value="1"/>
</dbReference>
<evidence type="ECO:0000259" key="1">
    <source>
        <dbReference type="Pfam" id="PF14498"/>
    </source>
</evidence>
<evidence type="ECO:0000259" key="2">
    <source>
        <dbReference type="Pfam" id="PF21307"/>
    </source>
</evidence>
<feature type="domain" description="Glycosyl hydrolase family 95 N-terminal" evidence="1">
    <location>
        <begin position="3"/>
        <end position="241"/>
    </location>
</feature>
<dbReference type="InterPro" id="IPR008928">
    <property type="entry name" value="6-hairpin_glycosidase_sf"/>
</dbReference>
<feature type="domain" description="Alpha fucosidase A-like C-terminal" evidence="2">
    <location>
        <begin position="671"/>
        <end position="718"/>
    </location>
</feature>
<keyword evidence="4" id="KW-0378">Hydrolase</keyword>
<feature type="domain" description="Glycosyl hydrolase family 95 catalytic" evidence="3">
    <location>
        <begin position="261"/>
        <end position="668"/>
    </location>
</feature>
<dbReference type="Gene3D" id="1.50.10.10">
    <property type="match status" value="1"/>
</dbReference>
<accession>A0A9D0ZUG0</accession>
<comment type="caution">
    <text evidence="4">The sequence shown here is derived from an EMBL/GenBank/DDBJ whole genome shotgun (WGS) entry which is preliminary data.</text>
</comment>
<reference evidence="4" key="2">
    <citation type="journal article" date="2021" name="PeerJ">
        <title>Extensive microbial diversity within the chicken gut microbiome revealed by metagenomics and culture.</title>
        <authorList>
            <person name="Gilroy R."/>
            <person name="Ravi A."/>
            <person name="Getino M."/>
            <person name="Pursley I."/>
            <person name="Horton D.L."/>
            <person name="Alikhan N.F."/>
            <person name="Baker D."/>
            <person name="Gharbi K."/>
            <person name="Hall N."/>
            <person name="Watson M."/>
            <person name="Adriaenssens E.M."/>
            <person name="Foster-Nyarko E."/>
            <person name="Jarju S."/>
            <person name="Secka A."/>
            <person name="Antonio M."/>
            <person name="Oren A."/>
            <person name="Chaudhuri R.R."/>
            <person name="La Ragione R."/>
            <person name="Hildebrand F."/>
            <person name="Pallen M.J."/>
        </authorList>
    </citation>
    <scope>NUCLEOTIDE SEQUENCE</scope>
    <source>
        <strain evidence="4">ChiSjej3B21-11622</strain>
    </source>
</reference>
<dbReference type="GO" id="GO:0004560">
    <property type="term" value="F:alpha-L-fucosidase activity"/>
    <property type="evidence" value="ECO:0007669"/>
    <property type="project" value="InterPro"/>
</dbReference>
<dbReference type="InterPro" id="IPR016518">
    <property type="entry name" value="Alpha-L-fucosidase"/>
</dbReference>
<protein>
    <submittedName>
        <fullName evidence="4">Glycoside hydrolase N-terminal domain-containing protein</fullName>
    </submittedName>
</protein>
<gene>
    <name evidence="4" type="ORF">IAB26_05560</name>
</gene>
<reference evidence="4" key="1">
    <citation type="submission" date="2020-10" db="EMBL/GenBank/DDBJ databases">
        <authorList>
            <person name="Gilroy R."/>
        </authorList>
    </citation>
    <scope>NUCLEOTIDE SEQUENCE</scope>
    <source>
        <strain evidence="4">ChiSjej3B21-11622</strain>
    </source>
</reference>
<dbReference type="GO" id="GO:0005975">
    <property type="term" value="P:carbohydrate metabolic process"/>
    <property type="evidence" value="ECO:0007669"/>
    <property type="project" value="InterPro"/>
</dbReference>
<proteinExistence type="predicted"/>
<dbReference type="Pfam" id="PF22124">
    <property type="entry name" value="Glyco_hydro_95_cat"/>
    <property type="match status" value="1"/>
</dbReference>
<dbReference type="AlphaFoldDB" id="A0A9D0ZUG0"/>
<dbReference type="InterPro" id="IPR054363">
    <property type="entry name" value="GH95_cat"/>
</dbReference>
<dbReference type="EMBL" id="DVFT01000082">
    <property type="protein sequence ID" value="HIQ96014.1"/>
    <property type="molecule type" value="Genomic_DNA"/>
</dbReference>
<dbReference type="InterPro" id="IPR049053">
    <property type="entry name" value="AFCA-like_C"/>
</dbReference>
<name>A0A9D0ZUG0_9FIRM</name>
<dbReference type="Pfam" id="PF14498">
    <property type="entry name" value="Glyco_hyd_65N_2"/>
    <property type="match status" value="1"/>
</dbReference>
<dbReference type="InterPro" id="IPR012341">
    <property type="entry name" value="6hp_glycosidase-like_sf"/>
</dbReference>
<dbReference type="Pfam" id="PF21307">
    <property type="entry name" value="Glyco_hydro_95_C"/>
    <property type="match status" value="1"/>
</dbReference>
<dbReference type="PANTHER" id="PTHR31084:SF0">
    <property type="entry name" value="ALPHA-L-FUCOSIDASE 2"/>
    <property type="match status" value="1"/>
</dbReference>
<dbReference type="Proteomes" id="UP000886886">
    <property type="component" value="Unassembled WGS sequence"/>
</dbReference>
<dbReference type="InterPro" id="IPR027414">
    <property type="entry name" value="GH95_N_dom"/>
</dbReference>
<dbReference type="SUPFAM" id="SSF48208">
    <property type="entry name" value="Six-hairpin glycosidases"/>
    <property type="match status" value="1"/>
</dbReference>